<keyword evidence="7" id="KW-0393">Immunoglobulin domain</keyword>
<evidence type="ECO:0000256" key="5">
    <source>
        <dbReference type="ARBA" id="ARBA00023136"/>
    </source>
</evidence>
<dbReference type="GeneID" id="5975761"/>
<protein>
    <recommendedName>
        <fullName evidence="13">Mid2 domain-containing protein</fullName>
    </recommendedName>
</protein>
<keyword evidence="6" id="KW-1015">Disulfide bond</keyword>
<dbReference type="Proteomes" id="UP000001055">
    <property type="component" value="Unassembled WGS sequence"/>
</dbReference>
<dbReference type="InterPro" id="IPR000920">
    <property type="entry name" value="Myelin_P0-rel"/>
</dbReference>
<evidence type="ECO:0000256" key="9">
    <source>
        <dbReference type="SAM" id="Phobius"/>
    </source>
</evidence>
<feature type="signal peptide" evidence="10">
    <location>
        <begin position="1"/>
        <end position="25"/>
    </location>
</feature>
<dbReference type="eggNOG" id="ENOG502SK6S">
    <property type="taxonomic scope" value="Eukaryota"/>
</dbReference>
<organism evidence="11 12">
    <name type="scientific">Phaeosphaeria nodorum (strain SN15 / ATCC MYA-4574 / FGSC 10173)</name>
    <name type="common">Glume blotch fungus</name>
    <name type="synonym">Parastagonospora nodorum</name>
    <dbReference type="NCBI Taxonomy" id="321614"/>
    <lineage>
        <taxon>Eukaryota</taxon>
        <taxon>Fungi</taxon>
        <taxon>Dikarya</taxon>
        <taxon>Ascomycota</taxon>
        <taxon>Pezizomycotina</taxon>
        <taxon>Dothideomycetes</taxon>
        <taxon>Pleosporomycetidae</taxon>
        <taxon>Pleosporales</taxon>
        <taxon>Pleosporineae</taxon>
        <taxon>Phaeosphaeriaceae</taxon>
        <taxon>Parastagonospora</taxon>
    </lineage>
</organism>
<evidence type="ECO:0000256" key="8">
    <source>
        <dbReference type="SAM" id="MobiDB-lite"/>
    </source>
</evidence>
<dbReference type="EMBL" id="CH445337">
    <property type="protein sequence ID" value="EAT83720.2"/>
    <property type="molecule type" value="Genomic_DNA"/>
</dbReference>
<dbReference type="KEGG" id="pno:SNOG_08552"/>
<evidence type="ECO:0000256" key="7">
    <source>
        <dbReference type="ARBA" id="ARBA00023319"/>
    </source>
</evidence>
<evidence type="ECO:0000256" key="10">
    <source>
        <dbReference type="SAM" id="SignalP"/>
    </source>
</evidence>
<dbReference type="PRINTS" id="PR00213">
    <property type="entry name" value="MYELINP0"/>
</dbReference>
<dbReference type="GO" id="GO:0016020">
    <property type="term" value="C:membrane"/>
    <property type="evidence" value="ECO:0007669"/>
    <property type="project" value="UniProtKB-SubCell"/>
</dbReference>
<feature type="compositionally biased region" description="Low complexity" evidence="8">
    <location>
        <begin position="334"/>
        <end position="354"/>
    </location>
</feature>
<evidence type="ECO:0000256" key="1">
    <source>
        <dbReference type="ARBA" id="ARBA00004370"/>
    </source>
</evidence>
<keyword evidence="2 9" id="KW-0812">Transmembrane</keyword>
<dbReference type="InParanoid" id="Q0UI62"/>
<dbReference type="STRING" id="321614.Q0UI62"/>
<feature type="chain" id="PRO_5004177817" description="Mid2 domain-containing protein" evidence="10">
    <location>
        <begin position="26"/>
        <end position="368"/>
    </location>
</feature>
<name>Q0UI62_PHANO</name>
<evidence type="ECO:0000256" key="2">
    <source>
        <dbReference type="ARBA" id="ARBA00022692"/>
    </source>
</evidence>
<feature type="region of interest" description="Disordered" evidence="8">
    <location>
        <begin position="268"/>
        <end position="302"/>
    </location>
</feature>
<dbReference type="AlphaFoldDB" id="Q0UI62"/>
<dbReference type="RefSeq" id="XP_001798862.1">
    <property type="nucleotide sequence ID" value="XM_001798810.1"/>
</dbReference>
<accession>Q0UI62</accession>
<keyword evidence="4 9" id="KW-1133">Transmembrane helix</keyword>
<dbReference type="HOGENOM" id="CLU_043314_0_0_1"/>
<sequence length="368" mass="38045">MLRIFNAPTAMLGLLAIAYLPSTFAKPYPVHFDEFREAHGGSQLVERQQCPADRICGWEGKLCCATANACYTDANGQAQCGAGTDTGGGSGVWQYYTTTYVETVGLVTKTSVYSSLLNGGGAAPTGGSCGSSQQPCGSSCCNSGLYCYDPSKNQCAAIGGGSSGGIAPTVVPPGLVIVTYTGRPTATVPFQTPIPTGAQGNPEQVAAGGGGLSGGAIAGIVIGVLLGILLLLLLCLFCCARALFDTVLAIFGIGKKNKHTHEETYIEEHRHSAGGAAAGGRWYGQNRPARPSRVGSEKKSGIGKGAGVAAALGGLALMMGLKKRQDRKHDDKSTTVSGSSYYYSDYTSSSSASSSDRRTRNTRHSSRR</sequence>
<feature type="region of interest" description="Disordered" evidence="8">
    <location>
        <begin position="323"/>
        <end position="368"/>
    </location>
</feature>
<evidence type="ECO:0000256" key="6">
    <source>
        <dbReference type="ARBA" id="ARBA00023157"/>
    </source>
</evidence>
<comment type="subcellular location">
    <subcellularLocation>
        <location evidence="1">Membrane</location>
    </subcellularLocation>
</comment>
<evidence type="ECO:0000256" key="3">
    <source>
        <dbReference type="ARBA" id="ARBA00022729"/>
    </source>
</evidence>
<keyword evidence="3 10" id="KW-0732">Signal</keyword>
<dbReference type="VEuPathDB" id="FungiDB:JI435_085520"/>
<proteinExistence type="predicted"/>
<reference evidence="12" key="1">
    <citation type="journal article" date="2007" name="Plant Cell">
        <title>Dothideomycete-plant interactions illuminated by genome sequencing and EST analysis of the wheat pathogen Stagonospora nodorum.</title>
        <authorList>
            <person name="Hane J.K."/>
            <person name="Lowe R.G."/>
            <person name="Solomon P.S."/>
            <person name="Tan K.C."/>
            <person name="Schoch C.L."/>
            <person name="Spatafora J.W."/>
            <person name="Crous P.W."/>
            <person name="Kodira C."/>
            <person name="Birren B.W."/>
            <person name="Galagan J.E."/>
            <person name="Torriani S.F."/>
            <person name="McDonald B.A."/>
            <person name="Oliver R.P."/>
        </authorList>
    </citation>
    <scope>NUCLEOTIDE SEQUENCE [LARGE SCALE GENOMIC DNA]</scope>
    <source>
        <strain evidence="12">SN15 / ATCC MYA-4574 / FGSC 10173</strain>
    </source>
</reference>
<evidence type="ECO:0000256" key="4">
    <source>
        <dbReference type="ARBA" id="ARBA00022989"/>
    </source>
</evidence>
<keyword evidence="5 9" id="KW-0472">Membrane</keyword>
<evidence type="ECO:0000313" key="12">
    <source>
        <dbReference type="Proteomes" id="UP000001055"/>
    </source>
</evidence>
<gene>
    <name evidence="11" type="ORF">SNOG_08552</name>
</gene>
<feature type="transmembrane region" description="Helical" evidence="9">
    <location>
        <begin position="216"/>
        <end position="244"/>
    </location>
</feature>
<evidence type="ECO:0008006" key="13">
    <source>
        <dbReference type="Google" id="ProtNLM"/>
    </source>
</evidence>
<evidence type="ECO:0000313" key="11">
    <source>
        <dbReference type="EMBL" id="EAT83720.2"/>
    </source>
</evidence>
<dbReference type="GO" id="GO:1903338">
    <property type="term" value="P:regulation of cell wall organization or biogenesis"/>
    <property type="evidence" value="ECO:0000318"/>
    <property type="project" value="GO_Central"/>
</dbReference>